<feature type="binding site" evidence="4 6">
    <location>
        <position position="137"/>
    </location>
    <ligand>
        <name>substrate</name>
    </ligand>
</feature>
<dbReference type="InterPro" id="IPR000821">
    <property type="entry name" value="Ala_racemase"/>
</dbReference>
<dbReference type="InterPro" id="IPR020622">
    <property type="entry name" value="Ala_racemase_pyridoxalP-BS"/>
</dbReference>
<dbReference type="FunFam" id="3.20.20.10:FF:000002">
    <property type="entry name" value="Alanine racemase"/>
    <property type="match status" value="1"/>
</dbReference>
<dbReference type="NCBIfam" id="TIGR00492">
    <property type="entry name" value="alr"/>
    <property type="match status" value="1"/>
</dbReference>
<evidence type="ECO:0000256" key="5">
    <source>
        <dbReference type="PIRSR" id="PIRSR600821-50"/>
    </source>
</evidence>
<gene>
    <name evidence="8" type="primary">alr</name>
    <name evidence="8" type="ORF">MKC95_03125</name>
</gene>
<feature type="binding site" evidence="4 6">
    <location>
        <position position="322"/>
    </location>
    <ligand>
        <name>substrate</name>
    </ligand>
</feature>
<dbReference type="HAMAP" id="MF_01201">
    <property type="entry name" value="Ala_racemase"/>
    <property type="match status" value="1"/>
</dbReference>
<dbReference type="EC" id="5.1.1.1" evidence="4"/>
<dbReference type="PROSITE" id="PS00395">
    <property type="entry name" value="ALANINE_RACEMASE"/>
    <property type="match status" value="1"/>
</dbReference>
<name>A0AAP2UL39_CLOIN</name>
<organism evidence="8 9">
    <name type="scientific">Clostridium innocuum</name>
    <dbReference type="NCBI Taxonomy" id="1522"/>
    <lineage>
        <taxon>Bacteria</taxon>
        <taxon>Bacillati</taxon>
        <taxon>Bacillota</taxon>
        <taxon>Clostridia</taxon>
        <taxon>Eubacteriales</taxon>
        <taxon>Clostridiaceae</taxon>
        <taxon>Clostridium</taxon>
    </lineage>
</organism>
<dbReference type="PANTHER" id="PTHR30511">
    <property type="entry name" value="ALANINE RACEMASE"/>
    <property type="match status" value="1"/>
</dbReference>
<dbReference type="EMBL" id="JAKTMA010000004">
    <property type="protein sequence ID" value="MCR0231755.1"/>
    <property type="molecule type" value="Genomic_DNA"/>
</dbReference>
<feature type="modified residue" description="N6-(pyridoxal phosphate)lysine" evidence="4 5">
    <location>
        <position position="40"/>
    </location>
</feature>
<evidence type="ECO:0000256" key="3">
    <source>
        <dbReference type="ARBA" id="ARBA00023235"/>
    </source>
</evidence>
<dbReference type="CDD" id="cd00430">
    <property type="entry name" value="PLPDE_III_AR"/>
    <property type="match status" value="1"/>
</dbReference>
<evidence type="ECO:0000313" key="8">
    <source>
        <dbReference type="EMBL" id="MCR0231755.1"/>
    </source>
</evidence>
<sequence length="381" mass="41781">MEENISCRTYAEIHTARIRENVMQLKRHLTAGTRFMAVVKGNAYGHGIEPCVQAMDDLCDWYGTATMQEALRVRSVSGEKPILVFGYVSDEEIRLAAENNITLSAFSATFLSHISECCAGMNLKAAVHLKLDTGFHRMGIDCCSSTADCVEQLLSLFSLPNIEITGMYTHLVYGAGSNQRELAFTELQYQRFQSCIRALQERRIDTGICHICNSKAAIHAPDMHMDMVRVGAYIFGLASAPEQRLIPLREVLVWKARIVLLRDIAAGEGVGYGHAFIAKQPVRIAVLAAGFADGYRRCIAQSPQSYVSIHGRPAPLIGKVCMDMFMVDVTDIEAVQVGEYALLSGDDGTGAVSSYLLGQIIQGTAGEIAVGMSDRVQRYIV</sequence>
<protein>
    <recommendedName>
        <fullName evidence="4">Alanine racemase</fullName>
        <ecNumber evidence="4">5.1.1.1</ecNumber>
    </recommendedName>
</protein>
<reference evidence="8" key="1">
    <citation type="journal article" date="2022" name="Clin. Infect. Dis.">
        <title>Association between Clostridium innocuum and antibiotic-associated diarrhea in adults and children: A cross-sectional study and comparative genomics analysis.</title>
        <authorList>
            <person name="Cherny K.E."/>
            <person name="Muscat E.B."/>
            <person name="Balaji A."/>
            <person name="Mukherjee J."/>
            <person name="Ozer E.A."/>
            <person name="Angarone M.P."/>
            <person name="Hauser A.R."/>
            <person name="Sichel J.S."/>
            <person name="Amponsah E."/>
            <person name="Kociolek L.K."/>
        </authorList>
    </citation>
    <scope>NUCLEOTIDE SEQUENCE</scope>
    <source>
        <strain evidence="8">NU1-AC-029v</strain>
    </source>
</reference>
<dbReference type="Pfam" id="PF01168">
    <property type="entry name" value="Ala_racemase_N"/>
    <property type="match status" value="1"/>
</dbReference>
<evidence type="ECO:0000256" key="6">
    <source>
        <dbReference type="PIRSR" id="PIRSR600821-52"/>
    </source>
</evidence>
<comment type="function">
    <text evidence="4">Catalyzes the interconversion of L-alanine and D-alanine. May also act on other amino acids.</text>
</comment>
<dbReference type="Pfam" id="PF00842">
    <property type="entry name" value="Ala_racemase_C"/>
    <property type="match status" value="1"/>
</dbReference>
<dbReference type="SUPFAM" id="SSF51419">
    <property type="entry name" value="PLP-binding barrel"/>
    <property type="match status" value="1"/>
</dbReference>
<evidence type="ECO:0000256" key="4">
    <source>
        <dbReference type="HAMAP-Rule" id="MF_01201"/>
    </source>
</evidence>
<dbReference type="GO" id="GO:0005829">
    <property type="term" value="C:cytosol"/>
    <property type="evidence" value="ECO:0007669"/>
    <property type="project" value="TreeGrafter"/>
</dbReference>
<comment type="pathway">
    <text evidence="4">Amino-acid biosynthesis; D-alanine biosynthesis; D-alanine from L-alanine: step 1/1.</text>
</comment>
<dbReference type="PRINTS" id="PR00992">
    <property type="entry name" value="ALARACEMASE"/>
</dbReference>
<comment type="catalytic activity">
    <reaction evidence="4">
        <text>L-alanine = D-alanine</text>
        <dbReference type="Rhea" id="RHEA:20249"/>
        <dbReference type="ChEBI" id="CHEBI:57416"/>
        <dbReference type="ChEBI" id="CHEBI:57972"/>
        <dbReference type="EC" id="5.1.1.1"/>
    </reaction>
</comment>
<comment type="cofactor">
    <cofactor evidence="1 4 5">
        <name>pyridoxal 5'-phosphate</name>
        <dbReference type="ChEBI" id="CHEBI:597326"/>
    </cofactor>
</comment>
<proteinExistence type="inferred from homology"/>
<dbReference type="PANTHER" id="PTHR30511:SF0">
    <property type="entry name" value="ALANINE RACEMASE, CATABOLIC-RELATED"/>
    <property type="match status" value="1"/>
</dbReference>
<dbReference type="GO" id="GO:0030170">
    <property type="term" value="F:pyridoxal phosphate binding"/>
    <property type="evidence" value="ECO:0007669"/>
    <property type="project" value="UniProtKB-UniRule"/>
</dbReference>
<dbReference type="Proteomes" id="UP001203972">
    <property type="component" value="Unassembled WGS sequence"/>
</dbReference>
<dbReference type="Gene3D" id="2.40.37.10">
    <property type="entry name" value="Lyase, Ornithine Decarboxylase, Chain A, domain 1"/>
    <property type="match status" value="1"/>
</dbReference>
<dbReference type="GO" id="GO:0008784">
    <property type="term" value="F:alanine racemase activity"/>
    <property type="evidence" value="ECO:0007669"/>
    <property type="project" value="UniProtKB-UniRule"/>
</dbReference>
<comment type="similarity">
    <text evidence="4">Belongs to the alanine racemase family.</text>
</comment>
<feature type="active site" description="Proton acceptor; specific for L-alanine" evidence="4">
    <location>
        <position position="272"/>
    </location>
</feature>
<dbReference type="RefSeq" id="WP_084801277.1">
    <property type="nucleotide sequence ID" value="NZ_AP025565.1"/>
</dbReference>
<dbReference type="InterPro" id="IPR029066">
    <property type="entry name" value="PLP-binding_barrel"/>
</dbReference>
<dbReference type="InterPro" id="IPR011079">
    <property type="entry name" value="Ala_racemase_C"/>
</dbReference>
<feature type="domain" description="Alanine racemase C-terminal" evidence="7">
    <location>
        <begin position="251"/>
        <end position="381"/>
    </location>
</feature>
<feature type="active site" description="Proton acceptor; specific for D-alanine" evidence="4">
    <location>
        <position position="40"/>
    </location>
</feature>
<evidence type="ECO:0000313" key="9">
    <source>
        <dbReference type="Proteomes" id="UP001203972"/>
    </source>
</evidence>
<evidence type="ECO:0000256" key="1">
    <source>
        <dbReference type="ARBA" id="ARBA00001933"/>
    </source>
</evidence>
<dbReference type="AlphaFoldDB" id="A0AAP2UL39"/>
<keyword evidence="2 4" id="KW-0663">Pyridoxal phosphate</keyword>
<dbReference type="SMART" id="SM01005">
    <property type="entry name" value="Ala_racemase_C"/>
    <property type="match status" value="1"/>
</dbReference>
<dbReference type="InterPro" id="IPR009006">
    <property type="entry name" value="Ala_racemase/Decarboxylase_C"/>
</dbReference>
<dbReference type="Gene3D" id="3.20.20.10">
    <property type="entry name" value="Alanine racemase"/>
    <property type="match status" value="1"/>
</dbReference>
<accession>A0AAP2UL39</accession>
<evidence type="ECO:0000256" key="2">
    <source>
        <dbReference type="ARBA" id="ARBA00022898"/>
    </source>
</evidence>
<dbReference type="GO" id="GO:0030632">
    <property type="term" value="P:D-alanine biosynthetic process"/>
    <property type="evidence" value="ECO:0007669"/>
    <property type="project" value="UniProtKB-UniRule"/>
</dbReference>
<keyword evidence="3 4" id="KW-0413">Isomerase</keyword>
<comment type="caution">
    <text evidence="8">The sequence shown here is derived from an EMBL/GenBank/DDBJ whole genome shotgun (WGS) entry which is preliminary data.</text>
</comment>
<dbReference type="SUPFAM" id="SSF50621">
    <property type="entry name" value="Alanine racemase C-terminal domain-like"/>
    <property type="match status" value="1"/>
</dbReference>
<evidence type="ECO:0000259" key="7">
    <source>
        <dbReference type="SMART" id="SM01005"/>
    </source>
</evidence>
<dbReference type="InterPro" id="IPR001608">
    <property type="entry name" value="Ala_racemase_N"/>
</dbReference>